<dbReference type="PANTHER" id="PTHR24136:SF15">
    <property type="entry name" value="ANK_REP_REGION DOMAIN-CONTAINING PROTEIN"/>
    <property type="match status" value="1"/>
</dbReference>
<comment type="caution">
    <text evidence="5">The sequence shown here is derived from an EMBL/GenBank/DDBJ whole genome shotgun (WGS) entry which is preliminary data.</text>
</comment>
<dbReference type="SMART" id="SM00248">
    <property type="entry name" value="ANK"/>
    <property type="match status" value="4"/>
</dbReference>
<dbReference type="PRINTS" id="PR01415">
    <property type="entry name" value="ANKYRIN"/>
</dbReference>
<dbReference type="EMBL" id="MPUH01001689">
    <property type="protein sequence ID" value="OMJ66554.1"/>
    <property type="molecule type" value="Genomic_DNA"/>
</dbReference>
<comment type="similarity">
    <text evidence="1">Belongs to the ankyrin SOCS box (ASB) family.</text>
</comment>
<feature type="repeat" description="ANK" evidence="4">
    <location>
        <begin position="85"/>
        <end position="117"/>
    </location>
</feature>
<dbReference type="GO" id="GO:0016567">
    <property type="term" value="P:protein ubiquitination"/>
    <property type="evidence" value="ECO:0007669"/>
    <property type="project" value="TreeGrafter"/>
</dbReference>
<keyword evidence="6" id="KW-1185">Reference proteome</keyword>
<organism evidence="5 6">
    <name type="scientific">Stentor coeruleus</name>
    <dbReference type="NCBI Taxonomy" id="5963"/>
    <lineage>
        <taxon>Eukaryota</taxon>
        <taxon>Sar</taxon>
        <taxon>Alveolata</taxon>
        <taxon>Ciliophora</taxon>
        <taxon>Postciliodesmatophora</taxon>
        <taxon>Heterotrichea</taxon>
        <taxon>Heterotrichida</taxon>
        <taxon>Stentoridae</taxon>
        <taxon>Stentor</taxon>
    </lineage>
</organism>
<dbReference type="OrthoDB" id="292153at2759"/>
<evidence type="ECO:0000256" key="3">
    <source>
        <dbReference type="ARBA" id="ARBA00023043"/>
    </source>
</evidence>
<dbReference type="InterPro" id="IPR013761">
    <property type="entry name" value="SAM/pointed_sf"/>
</dbReference>
<evidence type="ECO:0000313" key="6">
    <source>
        <dbReference type="Proteomes" id="UP000187209"/>
    </source>
</evidence>
<dbReference type="AlphaFoldDB" id="A0A1R2APW0"/>
<dbReference type="PROSITE" id="PS50088">
    <property type="entry name" value="ANK_REPEAT"/>
    <property type="match status" value="4"/>
</dbReference>
<protein>
    <submittedName>
        <fullName evidence="5">Uncharacterized protein</fullName>
    </submittedName>
</protein>
<dbReference type="GO" id="GO:0045732">
    <property type="term" value="P:positive regulation of protein catabolic process"/>
    <property type="evidence" value="ECO:0007669"/>
    <property type="project" value="TreeGrafter"/>
</dbReference>
<dbReference type="PROSITE" id="PS50297">
    <property type="entry name" value="ANK_REP_REGION"/>
    <property type="match status" value="4"/>
</dbReference>
<dbReference type="Gene3D" id="1.25.40.20">
    <property type="entry name" value="Ankyrin repeat-containing domain"/>
    <property type="match status" value="2"/>
</dbReference>
<feature type="repeat" description="ANK" evidence="4">
    <location>
        <begin position="118"/>
        <end position="150"/>
    </location>
</feature>
<dbReference type="SUPFAM" id="SSF47769">
    <property type="entry name" value="SAM/Pointed domain"/>
    <property type="match status" value="1"/>
</dbReference>
<dbReference type="Pfam" id="PF12796">
    <property type="entry name" value="Ank_2"/>
    <property type="match status" value="1"/>
</dbReference>
<evidence type="ECO:0000256" key="2">
    <source>
        <dbReference type="ARBA" id="ARBA00022737"/>
    </source>
</evidence>
<feature type="repeat" description="ANK" evidence="4">
    <location>
        <begin position="152"/>
        <end position="184"/>
    </location>
</feature>
<evidence type="ECO:0000256" key="1">
    <source>
        <dbReference type="ARBA" id="ARBA00005949"/>
    </source>
</evidence>
<dbReference type="InterPro" id="IPR036770">
    <property type="entry name" value="Ankyrin_rpt-contain_sf"/>
</dbReference>
<proteinExistence type="inferred from homology"/>
<dbReference type="Proteomes" id="UP000187209">
    <property type="component" value="Unassembled WGS sequence"/>
</dbReference>
<dbReference type="Gene3D" id="1.10.150.50">
    <property type="entry name" value="Transcription Factor, Ets-1"/>
    <property type="match status" value="1"/>
</dbReference>
<dbReference type="PANTHER" id="PTHR24136">
    <property type="entry name" value="SOWAH (DROSOPHILA) HOMOLOG"/>
    <property type="match status" value="1"/>
</dbReference>
<sequence length="402" mass="46096">MKLVLSNKSANSSVYSSDTETLDHYFRVSNLQAIKQLFEANPEKINHKEPRLGWSPLFRAVMYGSIEITRFLLNAGAEPNENNNLGETPLHQAADNCLYEIVELLLSYGANPNIQQTDGNTPLHNAILRKNIEIAELLLKHDADPNIQDLLFGKTSLHIASDLEHQEMIDLLIKYKADQEIQDFSGKVPDLKANNYVNDDSSDEVPAQAQQVYSLASYQECDSLYLWLKKNKLEEIFPILVKNGFSELTGLIKKMNSDNPLEENDLVNLRIKKAGLRVRLIYKLKDECSRKSELSKRIKQKRYQELKNWLEDSQMDGIYEKLSSQGFYFLEDLIYLEQQKRLNEVLSLIQLTNQDIFKLGVLVYKVESECGERSISSSRRYTERSGKTGDCGFCCAFKNIFN</sequence>
<dbReference type="InterPro" id="IPR002110">
    <property type="entry name" value="Ankyrin_rpt"/>
</dbReference>
<dbReference type="SUPFAM" id="SSF48403">
    <property type="entry name" value="Ankyrin repeat"/>
    <property type="match status" value="1"/>
</dbReference>
<keyword evidence="3 4" id="KW-0040">ANK repeat</keyword>
<keyword evidence="2" id="KW-0677">Repeat</keyword>
<accession>A0A1R2APW0</accession>
<gene>
    <name evidence="5" type="ORF">SteCoe_36562</name>
</gene>
<dbReference type="Pfam" id="PF00023">
    <property type="entry name" value="Ank"/>
    <property type="match status" value="2"/>
</dbReference>
<feature type="repeat" description="ANK" evidence="4">
    <location>
        <begin position="52"/>
        <end position="84"/>
    </location>
</feature>
<evidence type="ECO:0000313" key="5">
    <source>
        <dbReference type="EMBL" id="OMJ66554.1"/>
    </source>
</evidence>
<dbReference type="InterPro" id="IPR051573">
    <property type="entry name" value="Ankyrin-SOCS_box_domain"/>
</dbReference>
<name>A0A1R2APW0_9CILI</name>
<reference evidence="5 6" key="1">
    <citation type="submission" date="2016-11" db="EMBL/GenBank/DDBJ databases">
        <title>The macronuclear genome of Stentor coeruleus: a giant cell with tiny introns.</title>
        <authorList>
            <person name="Slabodnick M."/>
            <person name="Ruby J.G."/>
            <person name="Reiff S.B."/>
            <person name="Swart E.C."/>
            <person name="Gosai S."/>
            <person name="Prabakaran S."/>
            <person name="Witkowska E."/>
            <person name="Larue G.E."/>
            <person name="Fisher S."/>
            <person name="Freeman R.M."/>
            <person name="Gunawardena J."/>
            <person name="Chu W."/>
            <person name="Stover N.A."/>
            <person name="Gregory B.D."/>
            <person name="Nowacki M."/>
            <person name="Derisi J."/>
            <person name="Roy S.W."/>
            <person name="Marshall W.F."/>
            <person name="Sood P."/>
        </authorList>
    </citation>
    <scope>NUCLEOTIDE SEQUENCE [LARGE SCALE GENOMIC DNA]</scope>
    <source>
        <strain evidence="5">WM001</strain>
    </source>
</reference>
<evidence type="ECO:0000256" key="4">
    <source>
        <dbReference type="PROSITE-ProRule" id="PRU00023"/>
    </source>
</evidence>